<evidence type="ECO:0008006" key="2">
    <source>
        <dbReference type="Google" id="ProtNLM"/>
    </source>
</evidence>
<comment type="caution">
    <text evidence="1">The sequence shown here is derived from an EMBL/GenBank/DDBJ whole genome shotgun (WGS) entry which is preliminary data.</text>
</comment>
<reference evidence="1" key="1">
    <citation type="journal article" date="2015" name="Nature">
        <title>Complex archaea that bridge the gap between prokaryotes and eukaryotes.</title>
        <authorList>
            <person name="Spang A."/>
            <person name="Saw J.H."/>
            <person name="Jorgensen S.L."/>
            <person name="Zaremba-Niedzwiedzka K."/>
            <person name="Martijn J."/>
            <person name="Lind A.E."/>
            <person name="van Eijk R."/>
            <person name="Schleper C."/>
            <person name="Guy L."/>
            <person name="Ettema T.J."/>
        </authorList>
    </citation>
    <scope>NUCLEOTIDE SEQUENCE</scope>
</reference>
<evidence type="ECO:0000313" key="1">
    <source>
        <dbReference type="EMBL" id="KKK56913.1"/>
    </source>
</evidence>
<feature type="non-terminal residue" evidence="1">
    <location>
        <position position="133"/>
    </location>
</feature>
<dbReference type="AlphaFoldDB" id="A0A0F8WJV2"/>
<dbReference type="Gene3D" id="3.20.20.140">
    <property type="entry name" value="Metal-dependent hydrolases"/>
    <property type="match status" value="1"/>
</dbReference>
<sequence length="133" mass="15344">MKGSQISQFIRIIFSMAIILTCNSCNQISDVQTGGYVAGDFHQHTTYSGGDYTFGHVMEASYKYGLDWWSNSDHGGIREFWGKASGDDLGTRVTWKSTGIELLGDPGENDQMWRWQSLKYYNFYDILLWRRIF</sequence>
<dbReference type="InterPro" id="IPR016195">
    <property type="entry name" value="Pol/histidinol_Pase-like"/>
</dbReference>
<accession>A0A0F8WJV2</accession>
<protein>
    <recommendedName>
        <fullName evidence="2">Polymerase/histidinol phosphatase N-terminal domain-containing protein</fullName>
    </recommendedName>
</protein>
<name>A0A0F8WJV2_9ZZZZ</name>
<dbReference type="SUPFAM" id="SSF89550">
    <property type="entry name" value="PHP domain-like"/>
    <property type="match status" value="1"/>
</dbReference>
<organism evidence="1">
    <name type="scientific">marine sediment metagenome</name>
    <dbReference type="NCBI Taxonomy" id="412755"/>
    <lineage>
        <taxon>unclassified sequences</taxon>
        <taxon>metagenomes</taxon>
        <taxon>ecological metagenomes</taxon>
    </lineage>
</organism>
<proteinExistence type="predicted"/>
<gene>
    <name evidence="1" type="ORF">LCGC14_3059750</name>
</gene>
<dbReference type="EMBL" id="LAZR01064753">
    <property type="protein sequence ID" value="KKK56913.1"/>
    <property type="molecule type" value="Genomic_DNA"/>
</dbReference>